<feature type="compositionally biased region" description="Basic and acidic residues" evidence="1">
    <location>
        <begin position="197"/>
        <end position="209"/>
    </location>
</feature>
<feature type="region of interest" description="Disordered" evidence="1">
    <location>
        <begin position="67"/>
        <end position="182"/>
    </location>
</feature>
<accession>A0AAD9S6F0</accession>
<keyword evidence="3" id="KW-1185">Reference proteome</keyword>
<feature type="compositionally biased region" description="Low complexity" evidence="1">
    <location>
        <begin position="126"/>
        <end position="139"/>
    </location>
</feature>
<feature type="compositionally biased region" description="Polar residues" evidence="1">
    <location>
        <begin position="140"/>
        <end position="162"/>
    </location>
</feature>
<feature type="compositionally biased region" description="Polar residues" evidence="1">
    <location>
        <begin position="170"/>
        <end position="182"/>
    </location>
</feature>
<proteinExistence type="predicted"/>
<dbReference type="AlphaFoldDB" id="A0AAD9S6F0"/>
<name>A0AAD9S6F0_PHOAM</name>
<evidence type="ECO:0000313" key="3">
    <source>
        <dbReference type="Proteomes" id="UP001265746"/>
    </source>
</evidence>
<evidence type="ECO:0000256" key="1">
    <source>
        <dbReference type="SAM" id="MobiDB-lite"/>
    </source>
</evidence>
<organism evidence="2 3">
    <name type="scientific">Phomopsis amygdali</name>
    <name type="common">Fusicoccum amygdali</name>
    <dbReference type="NCBI Taxonomy" id="1214568"/>
    <lineage>
        <taxon>Eukaryota</taxon>
        <taxon>Fungi</taxon>
        <taxon>Dikarya</taxon>
        <taxon>Ascomycota</taxon>
        <taxon>Pezizomycotina</taxon>
        <taxon>Sordariomycetes</taxon>
        <taxon>Sordariomycetidae</taxon>
        <taxon>Diaporthales</taxon>
        <taxon>Diaporthaceae</taxon>
        <taxon>Diaporthe</taxon>
    </lineage>
</organism>
<reference evidence="2" key="1">
    <citation type="submission" date="2023-06" db="EMBL/GenBank/DDBJ databases">
        <authorList>
            <person name="Noh H."/>
        </authorList>
    </citation>
    <scope>NUCLEOTIDE SEQUENCE</scope>
    <source>
        <strain evidence="2">DUCC20226</strain>
    </source>
</reference>
<comment type="caution">
    <text evidence="2">The sequence shown here is derived from an EMBL/GenBank/DDBJ whole genome shotgun (WGS) entry which is preliminary data.</text>
</comment>
<sequence>MSPFFATRPSQAIGGAHMATDLDDPASHFDSLLGDPFADADAESLRSSCYPDPDMVSIRSLHSRTSHVDSLLSRPLIQDHTKRLPPPGPNKLHRRRNQYPHFDNRTVVIPESSTSHHEDSHHQQQEHQQQQSQSQLQTTPGITRSKSTRTRQVSADHQQGQLNHKRAKSYTLSGGPSSWLTSNSLVDVRRSGTWTGERREIRKLQKEHPAGSARPSMSLEISDGDGPAADGGERGSGLGVRRKMGRLRELYRK</sequence>
<dbReference type="EMBL" id="JAUJFL010000006">
    <property type="protein sequence ID" value="KAK2600677.1"/>
    <property type="molecule type" value="Genomic_DNA"/>
</dbReference>
<feature type="region of interest" description="Disordered" evidence="1">
    <location>
        <begin position="197"/>
        <end position="253"/>
    </location>
</feature>
<gene>
    <name evidence="2" type="ORF">N8I77_010195</name>
</gene>
<dbReference type="Proteomes" id="UP001265746">
    <property type="component" value="Unassembled WGS sequence"/>
</dbReference>
<feature type="compositionally biased region" description="Basic and acidic residues" evidence="1">
    <location>
        <begin position="114"/>
        <end position="125"/>
    </location>
</feature>
<evidence type="ECO:0000313" key="2">
    <source>
        <dbReference type="EMBL" id="KAK2600677.1"/>
    </source>
</evidence>
<protein>
    <submittedName>
        <fullName evidence="2">Uncharacterized protein</fullName>
    </submittedName>
</protein>